<evidence type="ECO:0000259" key="1">
    <source>
        <dbReference type="Pfam" id="PF03478"/>
    </source>
</evidence>
<dbReference type="AlphaFoldDB" id="A0AAP0S568"/>
<accession>A0AAP0S568</accession>
<dbReference type="PANTHER" id="PTHR44259:SF114">
    <property type="entry name" value="OS06G0707300 PROTEIN"/>
    <property type="match status" value="1"/>
</dbReference>
<comment type="caution">
    <text evidence="2">The sequence shown here is derived from an EMBL/GenBank/DDBJ whole genome shotgun (WGS) entry which is preliminary data.</text>
</comment>
<keyword evidence="3" id="KW-1185">Reference proteome</keyword>
<sequence length="128" mass="14595">MVLRTWYFQSDGHTRLRHIDPVISTTFDVFKLDFKGRCWIKVESLGDQMLFVGTSSGFSLCQQLVRIQGNCIYFTDDNFSVFGPMVDSAEACRDVGVFSLEDGSLKSFFPTDSHSSWCPPIWFITSQL</sequence>
<protein>
    <recommendedName>
        <fullName evidence="1">KIB1-4 beta-propeller domain-containing protein</fullName>
    </recommendedName>
</protein>
<name>A0AAP0S568_LIQFO</name>
<feature type="domain" description="KIB1-4 beta-propeller" evidence="1">
    <location>
        <begin position="25"/>
        <end position="99"/>
    </location>
</feature>
<evidence type="ECO:0000313" key="2">
    <source>
        <dbReference type="EMBL" id="KAK9290817.1"/>
    </source>
</evidence>
<dbReference type="Pfam" id="PF03478">
    <property type="entry name" value="Beta-prop_KIB1-4"/>
    <property type="match status" value="1"/>
</dbReference>
<dbReference type="Proteomes" id="UP001415857">
    <property type="component" value="Unassembled WGS sequence"/>
</dbReference>
<dbReference type="PANTHER" id="PTHR44259">
    <property type="entry name" value="OS07G0183000 PROTEIN-RELATED"/>
    <property type="match status" value="1"/>
</dbReference>
<reference evidence="2 3" key="1">
    <citation type="journal article" date="2024" name="Plant J.">
        <title>Genome sequences and population genomics reveal climatic adaptation and genomic divergence between two closely related sweetgum species.</title>
        <authorList>
            <person name="Xu W.Q."/>
            <person name="Ren C.Q."/>
            <person name="Zhang X.Y."/>
            <person name="Comes H.P."/>
            <person name="Liu X.H."/>
            <person name="Li Y.G."/>
            <person name="Kettle C.J."/>
            <person name="Jalonen R."/>
            <person name="Gaisberger H."/>
            <person name="Ma Y.Z."/>
            <person name="Qiu Y.X."/>
        </authorList>
    </citation>
    <scope>NUCLEOTIDE SEQUENCE [LARGE SCALE GENOMIC DNA]</scope>
    <source>
        <strain evidence="2">Hangzhou</strain>
    </source>
</reference>
<gene>
    <name evidence="2" type="ORF">L1049_008995</name>
</gene>
<dbReference type="EMBL" id="JBBPBK010000002">
    <property type="protein sequence ID" value="KAK9290817.1"/>
    <property type="molecule type" value="Genomic_DNA"/>
</dbReference>
<dbReference type="InterPro" id="IPR005174">
    <property type="entry name" value="KIB1-4_b-propeller"/>
</dbReference>
<evidence type="ECO:0000313" key="3">
    <source>
        <dbReference type="Proteomes" id="UP001415857"/>
    </source>
</evidence>
<organism evidence="2 3">
    <name type="scientific">Liquidambar formosana</name>
    <name type="common">Formosan gum</name>
    <dbReference type="NCBI Taxonomy" id="63359"/>
    <lineage>
        <taxon>Eukaryota</taxon>
        <taxon>Viridiplantae</taxon>
        <taxon>Streptophyta</taxon>
        <taxon>Embryophyta</taxon>
        <taxon>Tracheophyta</taxon>
        <taxon>Spermatophyta</taxon>
        <taxon>Magnoliopsida</taxon>
        <taxon>eudicotyledons</taxon>
        <taxon>Gunneridae</taxon>
        <taxon>Pentapetalae</taxon>
        <taxon>Saxifragales</taxon>
        <taxon>Altingiaceae</taxon>
        <taxon>Liquidambar</taxon>
    </lineage>
</organism>
<dbReference type="InterPro" id="IPR050942">
    <property type="entry name" value="F-box_BR-signaling"/>
</dbReference>
<proteinExistence type="predicted"/>